<dbReference type="EMBL" id="CM023484">
    <property type="protein sequence ID" value="KAH6932896.1"/>
    <property type="molecule type" value="Genomic_DNA"/>
</dbReference>
<gene>
    <name evidence="1" type="ORF">HPB50_010504</name>
</gene>
<proteinExistence type="predicted"/>
<keyword evidence="2" id="KW-1185">Reference proteome</keyword>
<accession>A0ACB7SD66</accession>
<evidence type="ECO:0000313" key="1">
    <source>
        <dbReference type="EMBL" id="KAH6932896.1"/>
    </source>
</evidence>
<name>A0ACB7SD66_HYAAI</name>
<evidence type="ECO:0000313" key="2">
    <source>
        <dbReference type="Proteomes" id="UP000821845"/>
    </source>
</evidence>
<protein>
    <submittedName>
        <fullName evidence="1">Uncharacterized protein</fullName>
    </submittedName>
</protein>
<comment type="caution">
    <text evidence="1">The sequence shown here is derived from an EMBL/GenBank/DDBJ whole genome shotgun (WGS) entry which is preliminary data.</text>
</comment>
<dbReference type="Proteomes" id="UP000821845">
    <property type="component" value="Chromosome 4"/>
</dbReference>
<sequence>MEVPQTSRDPALAAEATGVSASSLAPSHPHQPTRCDNLPPEVACFVEYNGSTAVAVAAAGCGSELEPPRCLEQEKAEQQQQQQHLLFPAVATHQCPVCYRLFLDQHEAEEHMKSHVAAVGASDGQGVAPPAAPAQPLHHQPAAVVAASSTSTGVHYCFFCSKSFANASNLRTHMLLHMGKKPHICQQVCGKQFSALSNLKVHAVVHTGERRFRCPECGKAFATSTHLKTHTIVHSGRRPFQCEICLREFSVSSNLRSHMFVHTGERRHECQVCGKQFSSSSHVKTHMLTHSGERPHQCDLCPKTFAVVSNLKAHRKIHLGQKDHACDVCGKLFYTSSDMKSHRTMHTGERPHQCDVCHERFGKRSNMKAHMLTHTGERRFRCQRCPKRFAKASTLRTHTAKWHPQPESAGIAAQSASTSPEETSKDDAGTSTAVPTSSCGKPSSTVKSSRLNSHSATDSTSTTAGAVLVPTRAAAAATSVSTTASDDVQTPLTAEVHHHAENAASVPPHSKICGSNRSSVGAKDIAAHPRNGRSPQICYAAPAKRGTPPEANGCRTASRGGHAAVASSNPVASTPRAACRVIGSSAGDNTICTRKDCTSPRGSGAVKGQAAGAVRQASPGELALERESEGDPTACIVKIDNAESNDAGTFRITS</sequence>
<organism evidence="1 2">
    <name type="scientific">Hyalomma asiaticum</name>
    <name type="common">Tick</name>
    <dbReference type="NCBI Taxonomy" id="266040"/>
    <lineage>
        <taxon>Eukaryota</taxon>
        <taxon>Metazoa</taxon>
        <taxon>Ecdysozoa</taxon>
        <taxon>Arthropoda</taxon>
        <taxon>Chelicerata</taxon>
        <taxon>Arachnida</taxon>
        <taxon>Acari</taxon>
        <taxon>Parasitiformes</taxon>
        <taxon>Ixodida</taxon>
        <taxon>Ixodoidea</taxon>
        <taxon>Ixodidae</taxon>
        <taxon>Hyalomminae</taxon>
        <taxon>Hyalomma</taxon>
    </lineage>
</organism>
<reference evidence="1" key="1">
    <citation type="submission" date="2020-05" db="EMBL/GenBank/DDBJ databases">
        <title>Large-scale comparative analyses of tick genomes elucidate their genetic diversity and vector capacities.</title>
        <authorList>
            <person name="Jia N."/>
            <person name="Wang J."/>
            <person name="Shi W."/>
            <person name="Du L."/>
            <person name="Sun Y."/>
            <person name="Zhan W."/>
            <person name="Jiang J."/>
            <person name="Wang Q."/>
            <person name="Zhang B."/>
            <person name="Ji P."/>
            <person name="Sakyi L.B."/>
            <person name="Cui X."/>
            <person name="Yuan T."/>
            <person name="Jiang B."/>
            <person name="Yang W."/>
            <person name="Lam T.T.-Y."/>
            <person name="Chang Q."/>
            <person name="Ding S."/>
            <person name="Wang X."/>
            <person name="Zhu J."/>
            <person name="Ruan X."/>
            <person name="Zhao L."/>
            <person name="Wei J."/>
            <person name="Que T."/>
            <person name="Du C."/>
            <person name="Cheng J."/>
            <person name="Dai P."/>
            <person name="Han X."/>
            <person name="Huang E."/>
            <person name="Gao Y."/>
            <person name="Liu J."/>
            <person name="Shao H."/>
            <person name="Ye R."/>
            <person name="Li L."/>
            <person name="Wei W."/>
            <person name="Wang X."/>
            <person name="Wang C."/>
            <person name="Yang T."/>
            <person name="Huo Q."/>
            <person name="Li W."/>
            <person name="Guo W."/>
            <person name="Chen H."/>
            <person name="Zhou L."/>
            <person name="Ni X."/>
            <person name="Tian J."/>
            <person name="Zhou Y."/>
            <person name="Sheng Y."/>
            <person name="Liu T."/>
            <person name="Pan Y."/>
            <person name="Xia L."/>
            <person name="Li J."/>
            <person name="Zhao F."/>
            <person name="Cao W."/>
        </authorList>
    </citation>
    <scope>NUCLEOTIDE SEQUENCE</scope>
    <source>
        <strain evidence="1">Hyas-2018</strain>
    </source>
</reference>